<name>A0A6H0KNM2_9BACE</name>
<comment type="similarity">
    <text evidence="2">Belongs to the SusD family.</text>
</comment>
<evidence type="ECO:0000259" key="7">
    <source>
        <dbReference type="Pfam" id="PF14322"/>
    </source>
</evidence>
<evidence type="ECO:0000256" key="2">
    <source>
        <dbReference type="ARBA" id="ARBA00006275"/>
    </source>
</evidence>
<dbReference type="KEGG" id="bfc:BacF7301_10975"/>
<dbReference type="AlphaFoldDB" id="A0A6H0KNM2"/>
<evidence type="ECO:0000259" key="6">
    <source>
        <dbReference type="Pfam" id="PF07980"/>
    </source>
</evidence>
<dbReference type="InterPro" id="IPR011990">
    <property type="entry name" value="TPR-like_helical_dom_sf"/>
</dbReference>
<dbReference type="Pfam" id="PF07980">
    <property type="entry name" value="SusD_RagB"/>
    <property type="match status" value="1"/>
</dbReference>
<dbReference type="SUPFAM" id="SSF48452">
    <property type="entry name" value="TPR-like"/>
    <property type="match status" value="1"/>
</dbReference>
<proteinExistence type="inferred from homology"/>
<dbReference type="Pfam" id="PF14322">
    <property type="entry name" value="SusD-like_3"/>
    <property type="match status" value="1"/>
</dbReference>
<accession>A0A6H0KNM2</accession>
<dbReference type="EMBL" id="CP050831">
    <property type="protein sequence ID" value="QIU94631.1"/>
    <property type="molecule type" value="Genomic_DNA"/>
</dbReference>
<dbReference type="GO" id="GO:0009279">
    <property type="term" value="C:cell outer membrane"/>
    <property type="evidence" value="ECO:0007669"/>
    <property type="project" value="UniProtKB-SubCell"/>
</dbReference>
<keyword evidence="5" id="KW-0998">Cell outer membrane</keyword>
<dbReference type="RefSeq" id="WP_167962728.1">
    <property type="nucleotide sequence ID" value="NZ_CP050831.1"/>
</dbReference>
<keyword evidence="9" id="KW-1185">Reference proteome</keyword>
<organism evidence="8 9">
    <name type="scientific">Bacteroides faecium</name>
    <dbReference type="NCBI Taxonomy" id="2715212"/>
    <lineage>
        <taxon>Bacteria</taxon>
        <taxon>Pseudomonadati</taxon>
        <taxon>Bacteroidota</taxon>
        <taxon>Bacteroidia</taxon>
        <taxon>Bacteroidales</taxon>
        <taxon>Bacteroidaceae</taxon>
        <taxon>Bacteroides</taxon>
    </lineage>
</organism>
<evidence type="ECO:0000256" key="3">
    <source>
        <dbReference type="ARBA" id="ARBA00022729"/>
    </source>
</evidence>
<evidence type="ECO:0000313" key="8">
    <source>
        <dbReference type="EMBL" id="QIU94631.1"/>
    </source>
</evidence>
<reference evidence="8 9" key="1">
    <citation type="submission" date="2020-03" db="EMBL/GenBank/DDBJ databases">
        <title>Genomic analysis of Bacteroides faecium CBA7301.</title>
        <authorList>
            <person name="Kim J."/>
            <person name="Roh S.W."/>
        </authorList>
    </citation>
    <scope>NUCLEOTIDE SEQUENCE [LARGE SCALE GENOMIC DNA]</scope>
    <source>
        <strain evidence="8 9">CBA7301</strain>
    </source>
</reference>
<comment type="subcellular location">
    <subcellularLocation>
        <location evidence="1">Cell outer membrane</location>
    </subcellularLocation>
</comment>
<gene>
    <name evidence="8" type="ORF">BacF7301_10975</name>
</gene>
<keyword evidence="3" id="KW-0732">Signal</keyword>
<dbReference type="InterPro" id="IPR012944">
    <property type="entry name" value="SusD_RagB_dom"/>
</dbReference>
<protein>
    <submittedName>
        <fullName evidence="8">RagB/SusD family nutrient uptake outer membrane protein</fullName>
    </submittedName>
</protein>
<dbReference type="InterPro" id="IPR033985">
    <property type="entry name" value="SusD-like_N"/>
</dbReference>
<evidence type="ECO:0000256" key="1">
    <source>
        <dbReference type="ARBA" id="ARBA00004442"/>
    </source>
</evidence>
<dbReference type="Gene3D" id="1.25.40.390">
    <property type="match status" value="1"/>
</dbReference>
<evidence type="ECO:0000256" key="5">
    <source>
        <dbReference type="ARBA" id="ARBA00023237"/>
    </source>
</evidence>
<evidence type="ECO:0000256" key="4">
    <source>
        <dbReference type="ARBA" id="ARBA00023136"/>
    </source>
</evidence>
<keyword evidence="4" id="KW-0472">Membrane</keyword>
<dbReference type="Proteomes" id="UP000501780">
    <property type="component" value="Chromosome"/>
</dbReference>
<sequence length="646" mass="73488">MKLRDKITKIGSLLTIAVYCLTSCDYLDVVPPEQASLKDATKTPETTKGFLYSCYAGIKGDQVTWQYTNMEGSTDEYALPPLWNTNGQKLAWGLFNSTNYGAWRWGSVYQYIGQCHLFLSQLENAHGVSEVLKKEWRAEANFLIAYYHFLLLEYYGPIPITDSYIDMETPSNEYNGRFHFDYIVNWIAMKLDQASEDLPASRVGDEWGRATSTIAKAIKGRLLLYAASPLWNGGFPYPEWKNENFETPGYGKELVSKTADPDKWKRALTACKDALEWAEGDGGCSLMDIEDCKTQMTNQSLNISSLSLPVTDANDSFKNHVMLMRYILTTRYSDGNREILWGLAGTDLYNQILSCLPLHCSKQSNGTWNDGYSGMSPYLNAVERFYTKDGKLPRLAAETNEFASEDSWYESAQQSNADVIRLNANREPRFYAWISFDGDQYALKLNDGSPLVINLKDPDAQGKSTSGNSARNYCVTGYLCKKFIQPNINWTKGGNLDKKDYPATLIRLAELYLNLAECYAETGDTENALKYLNVIRNRAGIPELTTADLTAEMTLIDWIRNERFVELYAEGHRYYDARRWMIAPEVFAAGVRKGLNMEELESPSFEELNQPVNVQQDFKWENRMYLAPVFVNEVYKNPQMVQAPGY</sequence>
<evidence type="ECO:0000313" key="9">
    <source>
        <dbReference type="Proteomes" id="UP000501780"/>
    </source>
</evidence>
<feature type="domain" description="RagB/SusD" evidence="6">
    <location>
        <begin position="363"/>
        <end position="646"/>
    </location>
</feature>
<feature type="domain" description="SusD-like N-terminal" evidence="7">
    <location>
        <begin position="25"/>
        <end position="218"/>
    </location>
</feature>